<dbReference type="EMBL" id="JARKIB010000321">
    <property type="protein sequence ID" value="KAJ7714641.1"/>
    <property type="molecule type" value="Genomic_DNA"/>
</dbReference>
<accession>A0AAD7MF67</accession>
<sequence>NPSPLPLSTDKVLAECPRYILLISAFDLTELIFSNFQSVSHQKPGQCDIEEEIISLQNSCLALHDSMGFEPGNTNTFNDVKNFLVDRSNKDRPMKERLHVVW</sequence>
<name>A0AAD7MF67_9AGAR</name>
<organism evidence="1 2">
    <name type="scientific">Mycena metata</name>
    <dbReference type="NCBI Taxonomy" id="1033252"/>
    <lineage>
        <taxon>Eukaryota</taxon>
        <taxon>Fungi</taxon>
        <taxon>Dikarya</taxon>
        <taxon>Basidiomycota</taxon>
        <taxon>Agaricomycotina</taxon>
        <taxon>Agaricomycetes</taxon>
        <taxon>Agaricomycetidae</taxon>
        <taxon>Agaricales</taxon>
        <taxon>Marasmiineae</taxon>
        <taxon>Mycenaceae</taxon>
        <taxon>Mycena</taxon>
    </lineage>
</organism>
<protein>
    <submittedName>
        <fullName evidence="1">Uncharacterized protein</fullName>
    </submittedName>
</protein>
<dbReference type="Proteomes" id="UP001215598">
    <property type="component" value="Unassembled WGS sequence"/>
</dbReference>
<evidence type="ECO:0000313" key="1">
    <source>
        <dbReference type="EMBL" id="KAJ7714641.1"/>
    </source>
</evidence>
<dbReference type="AlphaFoldDB" id="A0AAD7MF67"/>
<reference evidence="1" key="1">
    <citation type="submission" date="2023-03" db="EMBL/GenBank/DDBJ databases">
        <title>Massive genome expansion in bonnet fungi (Mycena s.s.) driven by repeated elements and novel gene families across ecological guilds.</title>
        <authorList>
            <consortium name="Lawrence Berkeley National Laboratory"/>
            <person name="Harder C.B."/>
            <person name="Miyauchi S."/>
            <person name="Viragh M."/>
            <person name="Kuo A."/>
            <person name="Thoen E."/>
            <person name="Andreopoulos B."/>
            <person name="Lu D."/>
            <person name="Skrede I."/>
            <person name="Drula E."/>
            <person name="Henrissat B."/>
            <person name="Morin E."/>
            <person name="Kohler A."/>
            <person name="Barry K."/>
            <person name="LaButti K."/>
            <person name="Morin E."/>
            <person name="Salamov A."/>
            <person name="Lipzen A."/>
            <person name="Mereny Z."/>
            <person name="Hegedus B."/>
            <person name="Baldrian P."/>
            <person name="Stursova M."/>
            <person name="Weitz H."/>
            <person name="Taylor A."/>
            <person name="Grigoriev I.V."/>
            <person name="Nagy L.G."/>
            <person name="Martin F."/>
            <person name="Kauserud H."/>
        </authorList>
    </citation>
    <scope>NUCLEOTIDE SEQUENCE</scope>
    <source>
        <strain evidence="1">CBHHK182m</strain>
    </source>
</reference>
<evidence type="ECO:0000313" key="2">
    <source>
        <dbReference type="Proteomes" id="UP001215598"/>
    </source>
</evidence>
<comment type="caution">
    <text evidence="1">The sequence shown here is derived from an EMBL/GenBank/DDBJ whole genome shotgun (WGS) entry which is preliminary data.</text>
</comment>
<feature type="non-terminal residue" evidence="1">
    <location>
        <position position="1"/>
    </location>
</feature>
<proteinExistence type="predicted"/>
<gene>
    <name evidence="1" type="ORF">B0H16DRAFT_1340484</name>
</gene>
<keyword evidence="2" id="KW-1185">Reference proteome</keyword>